<gene>
    <name evidence="2" type="ORF">A0H81_01257</name>
</gene>
<accession>A0A1C7MQ77</accession>
<reference evidence="2 3" key="1">
    <citation type="submission" date="2016-03" db="EMBL/GenBank/DDBJ databases">
        <title>Whole genome sequencing of Grifola frondosa 9006-11.</title>
        <authorList>
            <person name="Min B."/>
            <person name="Park H."/>
            <person name="Kim J.-G."/>
            <person name="Cho H."/>
            <person name="Oh Y.-L."/>
            <person name="Kong W.-S."/>
            <person name="Choi I.-G."/>
        </authorList>
    </citation>
    <scope>NUCLEOTIDE SEQUENCE [LARGE SCALE GENOMIC DNA]</scope>
    <source>
        <strain evidence="2 3">9006-11</strain>
    </source>
</reference>
<evidence type="ECO:0000313" key="2">
    <source>
        <dbReference type="EMBL" id="OBZ78589.1"/>
    </source>
</evidence>
<feature type="region of interest" description="Disordered" evidence="1">
    <location>
        <begin position="61"/>
        <end position="111"/>
    </location>
</feature>
<sequence>MLGLPQGQRDIARAHSLRGRRRRYEHLLRNNSPLIALCTSTICAAPHRSLRADPAGMPYAQCSAEQSSSPDTNPRAPCSGMAASIAGSDAVGSTGAASPLNEDEMSALSVG</sequence>
<protein>
    <submittedName>
        <fullName evidence="2">Uncharacterized protein</fullName>
    </submittedName>
</protein>
<evidence type="ECO:0000256" key="1">
    <source>
        <dbReference type="SAM" id="MobiDB-lite"/>
    </source>
</evidence>
<dbReference type="AlphaFoldDB" id="A0A1C7MQ77"/>
<organism evidence="2 3">
    <name type="scientific">Grifola frondosa</name>
    <name type="common">Maitake</name>
    <name type="synonym">Polyporus frondosus</name>
    <dbReference type="NCBI Taxonomy" id="5627"/>
    <lineage>
        <taxon>Eukaryota</taxon>
        <taxon>Fungi</taxon>
        <taxon>Dikarya</taxon>
        <taxon>Basidiomycota</taxon>
        <taxon>Agaricomycotina</taxon>
        <taxon>Agaricomycetes</taxon>
        <taxon>Polyporales</taxon>
        <taxon>Grifolaceae</taxon>
        <taxon>Grifola</taxon>
    </lineage>
</organism>
<comment type="caution">
    <text evidence="2">The sequence shown here is derived from an EMBL/GenBank/DDBJ whole genome shotgun (WGS) entry which is preliminary data.</text>
</comment>
<name>A0A1C7MQ77_GRIFR</name>
<feature type="compositionally biased region" description="Polar residues" evidence="1">
    <location>
        <begin position="63"/>
        <end position="72"/>
    </location>
</feature>
<dbReference type="EMBL" id="LUGG01000001">
    <property type="protein sequence ID" value="OBZ78589.1"/>
    <property type="molecule type" value="Genomic_DNA"/>
</dbReference>
<dbReference type="Proteomes" id="UP000092993">
    <property type="component" value="Unassembled WGS sequence"/>
</dbReference>
<evidence type="ECO:0000313" key="3">
    <source>
        <dbReference type="Proteomes" id="UP000092993"/>
    </source>
</evidence>
<keyword evidence="3" id="KW-1185">Reference proteome</keyword>
<proteinExistence type="predicted"/>